<dbReference type="CDD" id="cd02440">
    <property type="entry name" value="AdoMet_MTases"/>
    <property type="match status" value="1"/>
</dbReference>
<dbReference type="Pfam" id="PF13489">
    <property type="entry name" value="Methyltransf_23"/>
    <property type="match status" value="1"/>
</dbReference>
<comment type="caution">
    <text evidence="2">The sequence shown here is derived from an EMBL/GenBank/DDBJ whole genome shotgun (WGS) entry which is preliminary data.</text>
</comment>
<reference evidence="2 3" key="1">
    <citation type="journal article" date="2021" name="Nat. Commun.">
        <title>Genetic determinants of endophytism in the Arabidopsis root mycobiome.</title>
        <authorList>
            <person name="Mesny F."/>
            <person name="Miyauchi S."/>
            <person name="Thiergart T."/>
            <person name="Pickel B."/>
            <person name="Atanasova L."/>
            <person name="Karlsson M."/>
            <person name="Huettel B."/>
            <person name="Barry K.W."/>
            <person name="Haridas S."/>
            <person name="Chen C."/>
            <person name="Bauer D."/>
            <person name="Andreopoulos W."/>
            <person name="Pangilinan J."/>
            <person name="LaButti K."/>
            <person name="Riley R."/>
            <person name="Lipzen A."/>
            <person name="Clum A."/>
            <person name="Drula E."/>
            <person name="Henrissat B."/>
            <person name="Kohler A."/>
            <person name="Grigoriev I.V."/>
            <person name="Martin F.M."/>
            <person name="Hacquard S."/>
        </authorList>
    </citation>
    <scope>NUCLEOTIDE SEQUENCE [LARGE SCALE GENOMIC DNA]</scope>
    <source>
        <strain evidence="2 3">MPI-CAGE-CH-0241</strain>
    </source>
</reference>
<dbReference type="EMBL" id="JAGPYM010000055">
    <property type="protein sequence ID" value="KAH6871399.1"/>
    <property type="molecule type" value="Genomic_DNA"/>
</dbReference>
<accession>A0A9P8VRE8</accession>
<sequence>MDQCSVGAHVLRHLIPLATFQGDPVGVAAMSTSQEDQQWIEADPDVVGADDVESAVDVNSIQSTASLTSTLFEYRKIHGRTYQSSKTTEYWAPNDDQHIEGYDLAHHWLTMMMGDELYVAPIDEHPQRILDVGTGSGIWAIDIADMFPSAEVIGIDISPTQPAWVPPNLSFQIDDAQLDWTFQPQSFDFIHVRHMHGSIDDWPKLYSQMHKFLKPGGWFQHIEPGLELRCGNPNIQVDENHIFKQWAKLFHDTGDKTGRTFNFTDRRMEKWACEAGFTQVVHKTFKVPYGAWPKDKKLKDMGRFVSYFMELCLNGFVAYPIGEILGWSFEELQVLVAQMRSAVLNLTNLAEGDMYMVYGRKPE</sequence>
<keyword evidence="2" id="KW-0489">Methyltransferase</keyword>
<name>A0A9P8VRE8_9HYPO</name>
<evidence type="ECO:0000313" key="3">
    <source>
        <dbReference type="Proteomes" id="UP000777438"/>
    </source>
</evidence>
<dbReference type="GO" id="GO:0008168">
    <property type="term" value="F:methyltransferase activity"/>
    <property type="evidence" value="ECO:0007669"/>
    <property type="project" value="UniProtKB-KW"/>
</dbReference>
<dbReference type="OrthoDB" id="2013972at2759"/>
<dbReference type="Proteomes" id="UP000777438">
    <property type="component" value="Unassembled WGS sequence"/>
</dbReference>
<keyword evidence="3" id="KW-1185">Reference proteome</keyword>
<evidence type="ECO:0000313" key="2">
    <source>
        <dbReference type="EMBL" id="KAH6871399.1"/>
    </source>
</evidence>
<dbReference type="GO" id="GO:0032259">
    <property type="term" value="P:methylation"/>
    <property type="evidence" value="ECO:0007669"/>
    <property type="project" value="UniProtKB-KW"/>
</dbReference>
<proteinExistence type="inferred from homology"/>
<dbReference type="Gene3D" id="3.40.50.150">
    <property type="entry name" value="Vaccinia Virus protein VP39"/>
    <property type="match status" value="1"/>
</dbReference>
<dbReference type="SUPFAM" id="SSF53335">
    <property type="entry name" value="S-adenosyl-L-methionine-dependent methyltransferases"/>
    <property type="match status" value="1"/>
</dbReference>
<dbReference type="PANTHER" id="PTHR43591">
    <property type="entry name" value="METHYLTRANSFERASE"/>
    <property type="match status" value="1"/>
</dbReference>
<keyword evidence="2" id="KW-0808">Transferase</keyword>
<dbReference type="PANTHER" id="PTHR43591:SF10">
    <property type="entry name" value="ABC TRANSMEMBRANE TYPE-1 DOMAIN-CONTAINING PROTEIN-RELATED"/>
    <property type="match status" value="1"/>
</dbReference>
<gene>
    <name evidence="2" type="ORF">B0T10DRAFT_500539</name>
</gene>
<protein>
    <submittedName>
        <fullName evidence="2">S-adenosyl-L-methionine-dependent methyltransferase</fullName>
    </submittedName>
</protein>
<evidence type="ECO:0000256" key="1">
    <source>
        <dbReference type="ARBA" id="ARBA00038158"/>
    </source>
</evidence>
<dbReference type="AlphaFoldDB" id="A0A9P8VRE8"/>
<dbReference type="InterPro" id="IPR029063">
    <property type="entry name" value="SAM-dependent_MTases_sf"/>
</dbReference>
<comment type="similarity">
    <text evidence="1">Belongs to the methyltransferase superfamily. LaeA methyltransferase family.</text>
</comment>
<organism evidence="2 3">
    <name type="scientific">Thelonectria olida</name>
    <dbReference type="NCBI Taxonomy" id="1576542"/>
    <lineage>
        <taxon>Eukaryota</taxon>
        <taxon>Fungi</taxon>
        <taxon>Dikarya</taxon>
        <taxon>Ascomycota</taxon>
        <taxon>Pezizomycotina</taxon>
        <taxon>Sordariomycetes</taxon>
        <taxon>Hypocreomycetidae</taxon>
        <taxon>Hypocreales</taxon>
        <taxon>Nectriaceae</taxon>
        <taxon>Thelonectria</taxon>
    </lineage>
</organism>